<dbReference type="EMBL" id="BAAABZ010000002">
    <property type="protein sequence ID" value="GAA0506819.1"/>
    <property type="molecule type" value="Genomic_DNA"/>
</dbReference>
<feature type="region of interest" description="Disordered" evidence="1">
    <location>
        <begin position="1"/>
        <end position="23"/>
    </location>
</feature>
<protein>
    <submittedName>
        <fullName evidence="2">Uncharacterized protein</fullName>
    </submittedName>
</protein>
<organism evidence="2 3">
    <name type="scientific">Streptomyces mordarskii</name>
    <dbReference type="NCBI Taxonomy" id="1226758"/>
    <lineage>
        <taxon>Bacteria</taxon>
        <taxon>Bacillati</taxon>
        <taxon>Actinomycetota</taxon>
        <taxon>Actinomycetes</taxon>
        <taxon>Kitasatosporales</taxon>
        <taxon>Streptomycetaceae</taxon>
        <taxon>Streptomyces</taxon>
    </lineage>
</organism>
<evidence type="ECO:0000313" key="2">
    <source>
        <dbReference type="EMBL" id="GAA0506819.1"/>
    </source>
</evidence>
<keyword evidence="3" id="KW-1185">Reference proteome</keyword>
<dbReference type="RefSeq" id="WP_346159008.1">
    <property type="nucleotide sequence ID" value="NZ_BAAABZ010000002.1"/>
</dbReference>
<reference evidence="3" key="1">
    <citation type="journal article" date="2019" name="Int. J. Syst. Evol. Microbiol.">
        <title>The Global Catalogue of Microorganisms (GCM) 10K type strain sequencing project: providing services to taxonomists for standard genome sequencing and annotation.</title>
        <authorList>
            <consortium name="The Broad Institute Genomics Platform"/>
            <consortium name="The Broad Institute Genome Sequencing Center for Infectious Disease"/>
            <person name="Wu L."/>
            <person name="Ma J."/>
        </authorList>
    </citation>
    <scope>NUCLEOTIDE SEQUENCE [LARGE SCALE GENOMIC DNA]</scope>
    <source>
        <strain evidence="3">JCM 5052</strain>
    </source>
</reference>
<name>A0ABP3LTV1_9ACTN</name>
<accession>A0ABP3LTV1</accession>
<gene>
    <name evidence="2" type="ORF">GCM10010390_07200</name>
</gene>
<comment type="caution">
    <text evidence="2">The sequence shown here is derived from an EMBL/GenBank/DDBJ whole genome shotgun (WGS) entry which is preliminary data.</text>
</comment>
<feature type="region of interest" description="Disordered" evidence="1">
    <location>
        <begin position="35"/>
        <end position="59"/>
    </location>
</feature>
<sequence length="59" mass="6370">MTAREPTRQEYLTAANEEAATGNPGLASLLAEEAELRPNTPAENARTARDFPGGLRRES</sequence>
<dbReference type="Proteomes" id="UP001501576">
    <property type="component" value="Unassembled WGS sequence"/>
</dbReference>
<evidence type="ECO:0000313" key="3">
    <source>
        <dbReference type="Proteomes" id="UP001501576"/>
    </source>
</evidence>
<evidence type="ECO:0000256" key="1">
    <source>
        <dbReference type="SAM" id="MobiDB-lite"/>
    </source>
</evidence>
<proteinExistence type="predicted"/>